<dbReference type="EMBL" id="BAABHB010000001">
    <property type="protein sequence ID" value="GAA4395389.1"/>
    <property type="molecule type" value="Genomic_DNA"/>
</dbReference>
<evidence type="ECO:0000313" key="2">
    <source>
        <dbReference type="Proteomes" id="UP001500936"/>
    </source>
</evidence>
<comment type="caution">
    <text evidence="1">The sequence shown here is derived from an EMBL/GenBank/DDBJ whole genome shotgun (WGS) entry which is preliminary data.</text>
</comment>
<organism evidence="1 2">
    <name type="scientific">Nibrella viscosa</name>
    <dbReference type="NCBI Taxonomy" id="1084524"/>
    <lineage>
        <taxon>Bacteria</taxon>
        <taxon>Pseudomonadati</taxon>
        <taxon>Bacteroidota</taxon>
        <taxon>Cytophagia</taxon>
        <taxon>Cytophagales</taxon>
        <taxon>Spirosomataceae</taxon>
        <taxon>Nibrella</taxon>
    </lineage>
</organism>
<evidence type="ECO:0000313" key="1">
    <source>
        <dbReference type="EMBL" id="GAA4395389.1"/>
    </source>
</evidence>
<reference evidence="2" key="1">
    <citation type="journal article" date="2019" name="Int. J. Syst. Evol. Microbiol.">
        <title>The Global Catalogue of Microorganisms (GCM) 10K type strain sequencing project: providing services to taxonomists for standard genome sequencing and annotation.</title>
        <authorList>
            <consortium name="The Broad Institute Genomics Platform"/>
            <consortium name="The Broad Institute Genome Sequencing Center for Infectious Disease"/>
            <person name="Wu L."/>
            <person name="Ma J."/>
        </authorList>
    </citation>
    <scope>NUCLEOTIDE SEQUENCE [LARGE SCALE GENOMIC DNA]</scope>
    <source>
        <strain evidence="2">JCM 17925</strain>
    </source>
</reference>
<dbReference type="RefSeq" id="WP_345263071.1">
    <property type="nucleotide sequence ID" value="NZ_BAABHB010000001.1"/>
</dbReference>
<name>A0ABP8JSB4_9BACT</name>
<sequence length="132" mass="15098">MASFRVEIEVDNDLFIVNRVFFTASRKRDARGQPASDISWRIYLAMDVLEQATFAEWMFSPGMKKDVKMKFYKTESAEGGESTLKEWNLKDVHCYGLVELFIADASFQTSNFFFSGKSVSNGNATIDHEPEE</sequence>
<gene>
    <name evidence="1" type="ORF">GCM10023187_02190</name>
</gene>
<accession>A0ABP8JSB4</accession>
<dbReference type="Pfam" id="PF17642">
    <property type="entry name" value="TssD"/>
    <property type="match status" value="1"/>
</dbReference>
<keyword evidence="2" id="KW-1185">Reference proteome</keyword>
<dbReference type="Proteomes" id="UP001500936">
    <property type="component" value="Unassembled WGS sequence"/>
</dbReference>
<evidence type="ECO:0008006" key="3">
    <source>
        <dbReference type="Google" id="ProtNLM"/>
    </source>
</evidence>
<proteinExistence type="predicted"/>
<dbReference type="InterPro" id="IPR041408">
    <property type="entry name" value="Hcp_Tssd"/>
</dbReference>
<protein>
    <recommendedName>
        <fullName evidence="3">Type VI secretion system needle protein Hcp</fullName>
    </recommendedName>
</protein>